<comment type="caution">
    <text evidence="3">The sequence shown here is derived from an EMBL/GenBank/DDBJ whole genome shotgun (WGS) entry which is preliminary data.</text>
</comment>
<dbReference type="SUPFAM" id="SSF48264">
    <property type="entry name" value="Cytochrome P450"/>
    <property type="match status" value="1"/>
</dbReference>
<gene>
    <name evidence="3" type="ORF">GCM10023205_73070</name>
</gene>
<comment type="similarity">
    <text evidence="1 2">Belongs to the cytochrome P450 family.</text>
</comment>
<sequence>MTDAPPALYDPIAPDFQDRHGAVYQALRDEHPVYREPRTGFYVLSRHEDVWNASADWATFSSVTEEAGYHKPMMVDLDPPAHSLIRRVVSQAFTPRRVAGLDETIVAKVHRLIAGFADRGECDLMGEFAALLPSDVVGELLGVPEDARPGLREHTEELMRMTVPHDGKVIAERVYAVFDGLLAERRRRPADDMMSMLVSAEVEGRRLTQDELLGFCFLLLVGGNDTTTNLIGNGMRLLDLQRNVRGELIADPSLIDAAIEEILRLEPPTLTSGRQTTRDVELHGTTIPAGSRVQLLWGSANRDEREYPDPERLDIRRRPRHMAFGHGPHFCLGAPLARLEARIAFRELLQAIPDYRVVGDPPRVRSSWARGFTELRLAFTPRRATTSA</sequence>
<evidence type="ECO:0000313" key="4">
    <source>
        <dbReference type="Proteomes" id="UP001500466"/>
    </source>
</evidence>
<accession>A0ABP9I7G1</accession>
<dbReference type="PANTHER" id="PTHR46696">
    <property type="entry name" value="P450, PUTATIVE (EUROFUNG)-RELATED"/>
    <property type="match status" value="1"/>
</dbReference>
<keyword evidence="2" id="KW-0503">Monooxygenase</keyword>
<dbReference type="Pfam" id="PF00067">
    <property type="entry name" value="p450"/>
    <property type="match status" value="1"/>
</dbReference>
<keyword evidence="2" id="KW-0408">Iron</keyword>
<dbReference type="InterPro" id="IPR017972">
    <property type="entry name" value="Cyt_P450_CS"/>
</dbReference>
<dbReference type="Gene3D" id="1.10.630.10">
    <property type="entry name" value="Cytochrome P450"/>
    <property type="match status" value="1"/>
</dbReference>
<name>A0ABP9I7G1_9ACTN</name>
<evidence type="ECO:0000256" key="2">
    <source>
        <dbReference type="RuleBase" id="RU000461"/>
    </source>
</evidence>
<reference evidence="4" key="1">
    <citation type="journal article" date="2019" name="Int. J. Syst. Evol. Microbiol.">
        <title>The Global Catalogue of Microorganisms (GCM) 10K type strain sequencing project: providing services to taxonomists for standard genome sequencing and annotation.</title>
        <authorList>
            <consortium name="The Broad Institute Genomics Platform"/>
            <consortium name="The Broad Institute Genome Sequencing Center for Infectious Disease"/>
            <person name="Wu L."/>
            <person name="Ma J."/>
        </authorList>
    </citation>
    <scope>NUCLEOTIDE SEQUENCE [LARGE SCALE GENOMIC DNA]</scope>
    <source>
        <strain evidence="4">JCM 17986</strain>
    </source>
</reference>
<dbReference type="InterPro" id="IPR002397">
    <property type="entry name" value="Cyt_P450_B"/>
</dbReference>
<evidence type="ECO:0000256" key="1">
    <source>
        <dbReference type="ARBA" id="ARBA00010617"/>
    </source>
</evidence>
<keyword evidence="2" id="KW-0560">Oxidoreductase</keyword>
<keyword evidence="2" id="KW-0349">Heme</keyword>
<evidence type="ECO:0000313" key="3">
    <source>
        <dbReference type="EMBL" id="GAA4990774.1"/>
    </source>
</evidence>
<dbReference type="Proteomes" id="UP001500466">
    <property type="component" value="Unassembled WGS sequence"/>
</dbReference>
<proteinExistence type="inferred from homology"/>
<organism evidence="3 4">
    <name type="scientific">Yinghuangia aomiensis</name>
    <dbReference type="NCBI Taxonomy" id="676205"/>
    <lineage>
        <taxon>Bacteria</taxon>
        <taxon>Bacillati</taxon>
        <taxon>Actinomycetota</taxon>
        <taxon>Actinomycetes</taxon>
        <taxon>Kitasatosporales</taxon>
        <taxon>Streptomycetaceae</taxon>
        <taxon>Yinghuangia</taxon>
    </lineage>
</organism>
<keyword evidence="4" id="KW-1185">Reference proteome</keyword>
<dbReference type="PROSITE" id="PS00086">
    <property type="entry name" value="CYTOCHROME_P450"/>
    <property type="match status" value="1"/>
</dbReference>
<protein>
    <submittedName>
        <fullName evidence="3">Cytochrome P450</fullName>
    </submittedName>
</protein>
<dbReference type="PRINTS" id="PR00359">
    <property type="entry name" value="BP450"/>
</dbReference>
<keyword evidence="2" id="KW-0479">Metal-binding</keyword>
<dbReference type="PRINTS" id="PR00385">
    <property type="entry name" value="P450"/>
</dbReference>
<dbReference type="EMBL" id="BAABHS010000041">
    <property type="protein sequence ID" value="GAA4990774.1"/>
    <property type="molecule type" value="Genomic_DNA"/>
</dbReference>
<dbReference type="PANTHER" id="PTHR46696:SF4">
    <property type="entry name" value="BIOTIN BIOSYNTHESIS CYTOCHROME P450"/>
    <property type="match status" value="1"/>
</dbReference>
<dbReference type="RefSeq" id="WP_345680138.1">
    <property type="nucleotide sequence ID" value="NZ_BAABHS010000041.1"/>
</dbReference>
<dbReference type="InterPro" id="IPR001128">
    <property type="entry name" value="Cyt_P450"/>
</dbReference>
<dbReference type="InterPro" id="IPR036396">
    <property type="entry name" value="Cyt_P450_sf"/>
</dbReference>